<dbReference type="SUPFAM" id="SSF46689">
    <property type="entry name" value="Homeodomain-like"/>
    <property type="match status" value="1"/>
</dbReference>
<dbReference type="Pfam" id="PF02954">
    <property type="entry name" value="HTH_8"/>
    <property type="match status" value="1"/>
</dbReference>
<dbReference type="InterPro" id="IPR025944">
    <property type="entry name" value="Sigma_54_int_dom_CS"/>
</dbReference>
<feature type="modified residue" description="4-aspartylphosphate" evidence="6">
    <location>
        <position position="54"/>
    </location>
</feature>
<feature type="domain" description="Sigma-54 factor interaction" evidence="7">
    <location>
        <begin position="154"/>
        <end position="383"/>
    </location>
</feature>
<evidence type="ECO:0000313" key="10">
    <source>
        <dbReference type="Proteomes" id="UP000218267"/>
    </source>
</evidence>
<dbReference type="InterPro" id="IPR027417">
    <property type="entry name" value="P-loop_NTPase"/>
</dbReference>
<dbReference type="Pfam" id="PF00072">
    <property type="entry name" value="Response_reg"/>
    <property type="match status" value="1"/>
</dbReference>
<dbReference type="InterPro" id="IPR009057">
    <property type="entry name" value="Homeodomain-like_sf"/>
</dbReference>
<proteinExistence type="predicted"/>
<dbReference type="Gene3D" id="1.10.10.60">
    <property type="entry name" value="Homeodomain-like"/>
    <property type="match status" value="1"/>
</dbReference>
<accession>A0A1Y1CIA0</accession>
<dbReference type="PROSITE" id="PS50045">
    <property type="entry name" value="SIGMA54_INTERACT_4"/>
    <property type="match status" value="1"/>
</dbReference>
<evidence type="ECO:0000256" key="6">
    <source>
        <dbReference type="PROSITE-ProRule" id="PRU00169"/>
    </source>
</evidence>
<sequence length="454" mass="50741">MKEAKILIVDDNKSILSALDLLLNGSCKKVKCLSSPNALLSELKEDNYDVVLLDMNFKAGINTGNEGIYWLNQILEYNSGMSVVMITAYGDVELAVKAVRSGAVDFVLKPWENEKMLTTIEMAWKLSRSRKEVKNLRLKESELIAEINRNKNHIIGTSSAWEKVMDMVRKVAVTNANILITGENGTGKELVAREIHRLSNRSQNVMVTVDMGSIAENLFESELFGHKKGAFTDAGTDRMGKIEAANEGTLFLDEIGNLSMPMQAKLLSVLENRALTRLGENLPVDIDLRLVCATNCNLAKMIGEGRFREDLLYRINTIQIELPPLRDRIADIPELVEFFVNLYVEKYNKKGLSISSDAIAKLQAYRWPGNVRELQHAIEKAVILSDTHLIGTRDFVFKMDEFSAVDAYGGTLEDMEKQVILGAIEKQMGNLSAVSAQLGVTRQTLYNKIKKYGL</sequence>
<dbReference type="KEGG" id="mbas:ALGA_1368"/>
<dbReference type="EMBL" id="AP018042">
    <property type="protein sequence ID" value="BAX79752.1"/>
    <property type="molecule type" value="Genomic_DNA"/>
</dbReference>
<dbReference type="SMART" id="SM00448">
    <property type="entry name" value="REC"/>
    <property type="match status" value="1"/>
</dbReference>
<name>A0A1Y1CIA0_9BACT</name>
<dbReference type="PROSITE" id="PS00688">
    <property type="entry name" value="SIGMA54_INTERACT_3"/>
    <property type="match status" value="1"/>
</dbReference>
<evidence type="ECO:0000256" key="2">
    <source>
        <dbReference type="ARBA" id="ARBA00022840"/>
    </source>
</evidence>
<keyword evidence="2" id="KW-0067">ATP-binding</keyword>
<dbReference type="InterPro" id="IPR002078">
    <property type="entry name" value="Sigma_54_int"/>
</dbReference>
<dbReference type="InterPro" id="IPR002197">
    <property type="entry name" value="HTH_Fis"/>
</dbReference>
<dbReference type="PANTHER" id="PTHR32071">
    <property type="entry name" value="TRANSCRIPTIONAL REGULATORY PROTEIN"/>
    <property type="match status" value="1"/>
</dbReference>
<dbReference type="InterPro" id="IPR003593">
    <property type="entry name" value="AAA+_ATPase"/>
</dbReference>
<dbReference type="InterPro" id="IPR011006">
    <property type="entry name" value="CheY-like_superfamily"/>
</dbReference>
<dbReference type="Gene3D" id="1.10.8.60">
    <property type="match status" value="1"/>
</dbReference>
<dbReference type="RefSeq" id="WP_096428638.1">
    <property type="nucleotide sequence ID" value="NZ_AP018042.1"/>
</dbReference>
<keyword evidence="3" id="KW-0805">Transcription regulation</keyword>
<dbReference type="OrthoDB" id="9810703at2"/>
<dbReference type="SUPFAM" id="SSF52172">
    <property type="entry name" value="CheY-like"/>
    <property type="match status" value="1"/>
</dbReference>
<keyword evidence="4" id="KW-0238">DNA-binding</keyword>
<keyword evidence="6" id="KW-0597">Phosphoprotein</keyword>
<feature type="domain" description="Response regulatory" evidence="8">
    <location>
        <begin position="5"/>
        <end position="124"/>
    </location>
</feature>
<dbReference type="InterPro" id="IPR025943">
    <property type="entry name" value="Sigma_54_int_dom_ATP-bd_2"/>
</dbReference>
<evidence type="ECO:0000256" key="1">
    <source>
        <dbReference type="ARBA" id="ARBA00022741"/>
    </source>
</evidence>
<evidence type="ECO:0000256" key="5">
    <source>
        <dbReference type="ARBA" id="ARBA00023163"/>
    </source>
</evidence>
<protein>
    <submittedName>
        <fullName evidence="9">Sigma-54-dependent Fis family transcriptional regulator</fullName>
    </submittedName>
</protein>
<dbReference type="Proteomes" id="UP000218267">
    <property type="component" value="Chromosome"/>
</dbReference>
<dbReference type="Pfam" id="PF25601">
    <property type="entry name" value="AAA_lid_14"/>
    <property type="match status" value="1"/>
</dbReference>
<dbReference type="GO" id="GO:0005524">
    <property type="term" value="F:ATP binding"/>
    <property type="evidence" value="ECO:0007669"/>
    <property type="project" value="UniProtKB-KW"/>
</dbReference>
<dbReference type="GO" id="GO:0000160">
    <property type="term" value="P:phosphorelay signal transduction system"/>
    <property type="evidence" value="ECO:0007669"/>
    <property type="project" value="InterPro"/>
</dbReference>
<dbReference type="FunFam" id="3.40.50.300:FF:000006">
    <property type="entry name" value="DNA-binding transcriptional regulator NtrC"/>
    <property type="match status" value="1"/>
</dbReference>
<dbReference type="GO" id="GO:0043565">
    <property type="term" value="F:sequence-specific DNA binding"/>
    <property type="evidence" value="ECO:0007669"/>
    <property type="project" value="InterPro"/>
</dbReference>
<dbReference type="PROSITE" id="PS00676">
    <property type="entry name" value="SIGMA54_INTERACT_2"/>
    <property type="match status" value="1"/>
</dbReference>
<dbReference type="InterPro" id="IPR058031">
    <property type="entry name" value="AAA_lid_NorR"/>
</dbReference>
<dbReference type="GO" id="GO:0006355">
    <property type="term" value="P:regulation of DNA-templated transcription"/>
    <property type="evidence" value="ECO:0007669"/>
    <property type="project" value="InterPro"/>
</dbReference>
<evidence type="ECO:0000259" key="7">
    <source>
        <dbReference type="PROSITE" id="PS50045"/>
    </source>
</evidence>
<dbReference type="Gene3D" id="3.40.50.2300">
    <property type="match status" value="1"/>
</dbReference>
<dbReference type="InterPro" id="IPR001789">
    <property type="entry name" value="Sig_transdc_resp-reg_receiver"/>
</dbReference>
<dbReference type="SUPFAM" id="SSF52540">
    <property type="entry name" value="P-loop containing nucleoside triphosphate hydrolases"/>
    <property type="match status" value="1"/>
</dbReference>
<evidence type="ECO:0000313" key="9">
    <source>
        <dbReference type="EMBL" id="BAX79752.1"/>
    </source>
</evidence>
<dbReference type="Gene3D" id="3.40.50.300">
    <property type="entry name" value="P-loop containing nucleotide triphosphate hydrolases"/>
    <property type="match status" value="1"/>
</dbReference>
<keyword evidence="1" id="KW-0547">Nucleotide-binding</keyword>
<evidence type="ECO:0000256" key="3">
    <source>
        <dbReference type="ARBA" id="ARBA00023015"/>
    </source>
</evidence>
<keyword evidence="10" id="KW-1185">Reference proteome</keyword>
<reference evidence="10" key="2">
    <citation type="journal article" date="2020" name="Antonie Van Leeuwenhoek">
        <title>Labilibaculum antarcticum sp. nov., a novel facultative anaerobic, psychrotorelant bacterium isolated from marine sediment of Antarctica.</title>
        <authorList>
            <person name="Watanabe M."/>
            <person name="Kojima H."/>
            <person name="Fukui M."/>
        </authorList>
    </citation>
    <scope>NUCLEOTIDE SEQUENCE [LARGE SCALE GENOMIC DNA]</scope>
    <source>
        <strain evidence="10">SPP2</strain>
    </source>
</reference>
<dbReference type="PROSITE" id="PS50110">
    <property type="entry name" value="RESPONSE_REGULATORY"/>
    <property type="match status" value="1"/>
</dbReference>
<dbReference type="SMART" id="SM00382">
    <property type="entry name" value="AAA"/>
    <property type="match status" value="1"/>
</dbReference>
<dbReference type="Pfam" id="PF00158">
    <property type="entry name" value="Sigma54_activat"/>
    <property type="match status" value="1"/>
</dbReference>
<keyword evidence="5" id="KW-0804">Transcription</keyword>
<gene>
    <name evidence="9" type="ORF">ALGA_1368</name>
</gene>
<dbReference type="CDD" id="cd00009">
    <property type="entry name" value="AAA"/>
    <property type="match status" value="1"/>
</dbReference>
<evidence type="ECO:0000259" key="8">
    <source>
        <dbReference type="PROSITE" id="PS50110"/>
    </source>
</evidence>
<evidence type="ECO:0000256" key="4">
    <source>
        <dbReference type="ARBA" id="ARBA00023125"/>
    </source>
</evidence>
<dbReference type="AlphaFoldDB" id="A0A1Y1CIA0"/>
<reference evidence="9 10" key="1">
    <citation type="journal article" date="2018" name="Mar. Genomics">
        <title>Complete genome sequence of Marinifilaceae bacterium strain SPP2, isolated from the Antarctic marine sediment.</title>
        <authorList>
            <person name="Watanabe M."/>
            <person name="Kojima H."/>
            <person name="Fukui M."/>
        </authorList>
    </citation>
    <scope>NUCLEOTIDE SEQUENCE [LARGE SCALE GENOMIC DNA]</scope>
    <source>
        <strain evidence="9 10">SPP2</strain>
    </source>
</reference>
<organism evidence="9 10">
    <name type="scientific">Labilibaculum antarcticum</name>
    <dbReference type="NCBI Taxonomy" id="1717717"/>
    <lineage>
        <taxon>Bacteria</taxon>
        <taxon>Pseudomonadati</taxon>
        <taxon>Bacteroidota</taxon>
        <taxon>Bacteroidia</taxon>
        <taxon>Marinilabiliales</taxon>
        <taxon>Marinifilaceae</taxon>
        <taxon>Labilibaculum</taxon>
    </lineage>
</organism>
<dbReference type="PRINTS" id="PR01590">
    <property type="entry name" value="HTHFIS"/>
</dbReference>
<dbReference type="PANTHER" id="PTHR32071:SF113">
    <property type="entry name" value="ALGINATE BIOSYNTHESIS TRANSCRIPTIONAL REGULATORY PROTEIN ALGB"/>
    <property type="match status" value="1"/>
</dbReference>